<protein>
    <submittedName>
        <fullName evidence="1">Cation/calcium exchanger like</fullName>
    </submittedName>
</protein>
<reference evidence="1 2" key="1">
    <citation type="journal article" date="2023" name="Science">
        <title>Complex scaffold remodeling in plant triterpene biosynthesis.</title>
        <authorList>
            <person name="De La Pena R."/>
            <person name="Hodgson H."/>
            <person name="Liu J.C."/>
            <person name="Stephenson M.J."/>
            <person name="Martin A.C."/>
            <person name="Owen C."/>
            <person name="Harkess A."/>
            <person name="Leebens-Mack J."/>
            <person name="Jimenez L.E."/>
            <person name="Osbourn A."/>
            <person name="Sattely E.S."/>
        </authorList>
    </citation>
    <scope>NUCLEOTIDE SEQUENCE [LARGE SCALE GENOMIC DNA]</scope>
    <source>
        <strain evidence="2">cv. JPN11</strain>
        <tissue evidence="1">Leaf</tissue>
    </source>
</reference>
<evidence type="ECO:0000313" key="2">
    <source>
        <dbReference type="Proteomes" id="UP001164539"/>
    </source>
</evidence>
<gene>
    <name evidence="1" type="ORF">OWV82_007472</name>
</gene>
<evidence type="ECO:0000313" key="1">
    <source>
        <dbReference type="EMBL" id="KAJ4719503.1"/>
    </source>
</evidence>
<comment type="caution">
    <text evidence="1">The sequence shown here is derived from an EMBL/GenBank/DDBJ whole genome shotgun (WGS) entry which is preliminary data.</text>
</comment>
<keyword evidence="2" id="KW-1185">Reference proteome</keyword>
<dbReference type="EMBL" id="CM051397">
    <property type="protein sequence ID" value="KAJ4719503.1"/>
    <property type="molecule type" value="Genomic_DNA"/>
</dbReference>
<proteinExistence type="predicted"/>
<dbReference type="Proteomes" id="UP001164539">
    <property type="component" value="Chromosome 4"/>
</dbReference>
<organism evidence="1 2">
    <name type="scientific">Melia azedarach</name>
    <name type="common">Chinaberry tree</name>
    <dbReference type="NCBI Taxonomy" id="155640"/>
    <lineage>
        <taxon>Eukaryota</taxon>
        <taxon>Viridiplantae</taxon>
        <taxon>Streptophyta</taxon>
        <taxon>Embryophyta</taxon>
        <taxon>Tracheophyta</taxon>
        <taxon>Spermatophyta</taxon>
        <taxon>Magnoliopsida</taxon>
        <taxon>eudicotyledons</taxon>
        <taxon>Gunneridae</taxon>
        <taxon>Pentapetalae</taxon>
        <taxon>rosids</taxon>
        <taxon>malvids</taxon>
        <taxon>Sapindales</taxon>
        <taxon>Meliaceae</taxon>
        <taxon>Melia</taxon>
    </lineage>
</organism>
<accession>A0ACC1Y899</accession>
<sequence length="524" mass="57526">MEAFSFTSFLRTSSLILTLLFIFLFFLLKSPSSSSQIPRRSLLTSCSSLETHPSNGLLNYLSLHFCFFNQNKFLSISSLSLFSLLFFYILIKTAQSHFSVVTTKLSTLLNLSPSMAAVTLLALGNGSPDIFSSVVALRTGQYRTGFGAILSAGAFVSAFVVGFVAIYAAPFSVDAGCFVRDVGFYLMAALFLFYVYLSGEIFVWQAVGFVGLYVFFVGMVFWMDLGMRRVERKSEIGTSFVGEDCEIGQEKVLELRESKDVSGFGQVYGKISKAWEFPVTLILKLTIPETAPADWNRFYSSANIAICPLLLLYICNSFMPFDHPVAFLLPRIHFPLWLIVLFASSSLAVLYFIVEKEAPKTEQMPVVIVAFVMSVFWISTIAGELLNCLTALGTILELPSAILGLTVLAWGNSVGDLVADVAVAKAGHPAMAMAGCFAGPMFNMLVGLGSALVMQTANIYPKAYELHFHIGIITAFVFLLMSLMGSLLVITWSRFRVPRFWGFCLVGLYVIFTAVSLVIAGFSG</sequence>
<name>A0ACC1Y899_MELAZ</name>